<dbReference type="EMBL" id="LAZR01058648">
    <property type="protein sequence ID" value="KKK69445.1"/>
    <property type="molecule type" value="Genomic_DNA"/>
</dbReference>
<comment type="caution">
    <text evidence="1">The sequence shown here is derived from an EMBL/GenBank/DDBJ whole genome shotgun (WGS) entry which is preliminary data.</text>
</comment>
<proteinExistence type="predicted"/>
<dbReference type="AlphaFoldDB" id="A0A0F8Y751"/>
<gene>
    <name evidence="1" type="ORF">LCGC14_2933970</name>
</gene>
<organism evidence="1">
    <name type="scientific">marine sediment metagenome</name>
    <dbReference type="NCBI Taxonomy" id="412755"/>
    <lineage>
        <taxon>unclassified sequences</taxon>
        <taxon>metagenomes</taxon>
        <taxon>ecological metagenomes</taxon>
    </lineage>
</organism>
<name>A0A0F8Y751_9ZZZZ</name>
<protein>
    <submittedName>
        <fullName evidence="1">Uncharacterized protein</fullName>
    </submittedName>
</protein>
<evidence type="ECO:0000313" key="1">
    <source>
        <dbReference type="EMBL" id="KKK69445.1"/>
    </source>
</evidence>
<sequence>MPKLIIRVEKQEKLIEETFNDMEFNGKFGKMQLKVFKAIYKSKLNGLYNIMKKKLKSWIMNDSDNHFEAIEDGSIEYLTERRLAFEKFMFGTEKELSNENEYGKFKNDRVILKVLLYFKAKGATTQDRAIGKALSGLSVLNFFNRFGISVTWRIIDE</sequence>
<accession>A0A0F8Y751</accession>
<reference evidence="1" key="1">
    <citation type="journal article" date="2015" name="Nature">
        <title>Complex archaea that bridge the gap between prokaryotes and eukaryotes.</title>
        <authorList>
            <person name="Spang A."/>
            <person name="Saw J.H."/>
            <person name="Jorgensen S.L."/>
            <person name="Zaremba-Niedzwiedzka K."/>
            <person name="Martijn J."/>
            <person name="Lind A.E."/>
            <person name="van Eijk R."/>
            <person name="Schleper C."/>
            <person name="Guy L."/>
            <person name="Ettema T.J."/>
        </authorList>
    </citation>
    <scope>NUCLEOTIDE SEQUENCE</scope>
</reference>